<dbReference type="Pfam" id="PF04576">
    <property type="entry name" value="Zein-binding"/>
    <property type="match status" value="1"/>
</dbReference>
<name>A0A833VDU7_9POAL</name>
<evidence type="ECO:0000256" key="4">
    <source>
        <dbReference type="ARBA" id="ARBA00023136"/>
    </source>
</evidence>
<reference evidence="7" key="1">
    <citation type="submission" date="2020-01" db="EMBL/GenBank/DDBJ databases">
        <title>Genome sequence of Kobresia littledalei, the first chromosome-level genome in the family Cyperaceae.</title>
        <authorList>
            <person name="Qu G."/>
        </authorList>
    </citation>
    <scope>NUCLEOTIDE SEQUENCE</scope>
    <source>
        <strain evidence="7">C.B.Clarke</strain>
        <tissue evidence="7">Leaf</tissue>
    </source>
</reference>
<sequence>MSDNEPHCAPCHVSSQPTPCRCCSDHRRRIDQLLTELDAERAAAATAAAESMEMIRRLQREKSDAMLESRQFRRFAEEQIARYRFEIEALDEVLVEREETIMSLSNEVEDCKKVFDDMPQWVNDTLDDSTIMEKRVVKQSPNSPNQMRHLSSSCSGSRLDFDNYEYDDITDRACTIDTVHSTSIPNYEDPMDSKSGFVVAVEEEEIRKLCERVKVLEKERESMREVMDSMEVKKEKGVILKEIKQKLYEEAAPQKKRVVMRGNFFKRFSILPILKCSFRWIKSTFFTRKKPVRIRICNIVFSKDEKCISSETGQHFIRINP</sequence>
<accession>A0A833VDU7</accession>
<feature type="domain" description="GTD-binding" evidence="6">
    <location>
        <begin position="14"/>
        <end position="112"/>
    </location>
</feature>
<evidence type="ECO:0000256" key="5">
    <source>
        <dbReference type="SAM" id="Coils"/>
    </source>
</evidence>
<keyword evidence="4" id="KW-0472">Membrane</keyword>
<comment type="caution">
    <text evidence="7">The sequence shown here is derived from an EMBL/GenBank/DDBJ whole genome shotgun (WGS) entry which is preliminary data.</text>
</comment>
<evidence type="ECO:0000259" key="6">
    <source>
        <dbReference type="PROSITE" id="PS51775"/>
    </source>
</evidence>
<keyword evidence="8" id="KW-1185">Reference proteome</keyword>
<evidence type="ECO:0000256" key="1">
    <source>
        <dbReference type="ARBA" id="ARBA00004370"/>
    </source>
</evidence>
<evidence type="ECO:0000313" key="7">
    <source>
        <dbReference type="EMBL" id="KAF3320143.1"/>
    </source>
</evidence>
<evidence type="ECO:0000256" key="3">
    <source>
        <dbReference type="ARBA" id="ARBA00022989"/>
    </source>
</evidence>
<dbReference type="GO" id="GO:0016020">
    <property type="term" value="C:membrane"/>
    <property type="evidence" value="ECO:0007669"/>
    <property type="project" value="UniProtKB-SubCell"/>
</dbReference>
<keyword evidence="2" id="KW-0812">Transmembrane</keyword>
<gene>
    <name evidence="7" type="ORF">FCM35_KLT22258</name>
</gene>
<dbReference type="OrthoDB" id="661824at2759"/>
<dbReference type="EMBL" id="SWLB01000126">
    <property type="protein sequence ID" value="KAF3320143.1"/>
    <property type="molecule type" value="Genomic_DNA"/>
</dbReference>
<evidence type="ECO:0000256" key="2">
    <source>
        <dbReference type="ARBA" id="ARBA00022692"/>
    </source>
</evidence>
<dbReference type="PROSITE" id="PS51775">
    <property type="entry name" value="GTD_BINDING"/>
    <property type="match status" value="1"/>
</dbReference>
<feature type="coiled-coil region" evidence="5">
    <location>
        <begin position="23"/>
        <end position="107"/>
    </location>
</feature>
<keyword evidence="5" id="KW-0175">Coiled coil</keyword>
<protein>
    <recommendedName>
        <fullName evidence="6">GTD-binding domain-containing protein</fullName>
    </recommendedName>
</protein>
<evidence type="ECO:0000313" key="8">
    <source>
        <dbReference type="Proteomes" id="UP000623129"/>
    </source>
</evidence>
<dbReference type="GO" id="GO:0080115">
    <property type="term" value="F:myosin XI tail binding"/>
    <property type="evidence" value="ECO:0007669"/>
    <property type="project" value="UniProtKB-ARBA"/>
</dbReference>
<organism evidence="7 8">
    <name type="scientific">Carex littledalei</name>
    <dbReference type="NCBI Taxonomy" id="544730"/>
    <lineage>
        <taxon>Eukaryota</taxon>
        <taxon>Viridiplantae</taxon>
        <taxon>Streptophyta</taxon>
        <taxon>Embryophyta</taxon>
        <taxon>Tracheophyta</taxon>
        <taxon>Spermatophyta</taxon>
        <taxon>Magnoliopsida</taxon>
        <taxon>Liliopsida</taxon>
        <taxon>Poales</taxon>
        <taxon>Cyperaceae</taxon>
        <taxon>Cyperoideae</taxon>
        <taxon>Cariceae</taxon>
        <taxon>Carex</taxon>
        <taxon>Carex subgen. Euthyceras</taxon>
    </lineage>
</organism>
<proteinExistence type="predicted"/>
<dbReference type="AlphaFoldDB" id="A0A833VDU7"/>
<dbReference type="PANTHER" id="PTHR31422:SF0">
    <property type="entry name" value="MYOSIN-BINDING PROTEIN 7"/>
    <property type="match status" value="1"/>
</dbReference>
<dbReference type="Proteomes" id="UP000623129">
    <property type="component" value="Unassembled WGS sequence"/>
</dbReference>
<feature type="coiled-coil region" evidence="5">
    <location>
        <begin position="199"/>
        <end position="233"/>
    </location>
</feature>
<keyword evidence="3" id="KW-1133">Transmembrane helix</keyword>
<dbReference type="InterPro" id="IPR007656">
    <property type="entry name" value="GTD-bd"/>
</dbReference>
<dbReference type="PANTHER" id="PTHR31422">
    <property type="entry name" value="BNAANNG28530D PROTEIN"/>
    <property type="match status" value="1"/>
</dbReference>
<comment type="subcellular location">
    <subcellularLocation>
        <location evidence="1">Membrane</location>
    </subcellularLocation>
</comment>